<reference evidence="2" key="1">
    <citation type="submission" date="2020-11" db="EMBL/GenBank/DDBJ databases">
        <title>Sequencing the genomes of 1000 actinobacteria strains.</title>
        <authorList>
            <person name="Klenk H.-P."/>
        </authorList>
    </citation>
    <scope>NUCLEOTIDE SEQUENCE</scope>
    <source>
        <strain evidence="2">DSM 45356</strain>
    </source>
</reference>
<proteinExistence type="predicted"/>
<keyword evidence="3" id="KW-1185">Reference proteome</keyword>
<dbReference type="RefSeq" id="WP_197002664.1">
    <property type="nucleotide sequence ID" value="NZ_BONS01000002.1"/>
</dbReference>
<comment type="caution">
    <text evidence="2">The sequence shown here is derived from an EMBL/GenBank/DDBJ whole genome shotgun (WGS) entry which is preliminary data.</text>
</comment>
<gene>
    <name evidence="2" type="ORF">IW245_001767</name>
</gene>
<feature type="compositionally biased region" description="Low complexity" evidence="1">
    <location>
        <begin position="32"/>
        <end position="44"/>
    </location>
</feature>
<accession>A0A8J7G8C3</accession>
<protein>
    <submittedName>
        <fullName evidence="2">Uncharacterized protein</fullName>
    </submittedName>
</protein>
<evidence type="ECO:0000313" key="2">
    <source>
        <dbReference type="EMBL" id="MBG6135573.1"/>
    </source>
</evidence>
<feature type="region of interest" description="Disordered" evidence="1">
    <location>
        <begin position="23"/>
        <end position="54"/>
    </location>
</feature>
<dbReference type="AlphaFoldDB" id="A0A8J7G8C3"/>
<name>A0A8J7G8C3_9ACTN</name>
<dbReference type="EMBL" id="JADOUF010000001">
    <property type="protein sequence ID" value="MBG6135573.1"/>
    <property type="molecule type" value="Genomic_DNA"/>
</dbReference>
<organism evidence="2 3">
    <name type="scientific">Longispora fulva</name>
    <dbReference type="NCBI Taxonomy" id="619741"/>
    <lineage>
        <taxon>Bacteria</taxon>
        <taxon>Bacillati</taxon>
        <taxon>Actinomycetota</taxon>
        <taxon>Actinomycetes</taxon>
        <taxon>Micromonosporales</taxon>
        <taxon>Micromonosporaceae</taxon>
        <taxon>Longispora</taxon>
    </lineage>
</organism>
<evidence type="ECO:0000256" key="1">
    <source>
        <dbReference type="SAM" id="MobiDB-lite"/>
    </source>
</evidence>
<dbReference type="Proteomes" id="UP000622552">
    <property type="component" value="Unassembled WGS sequence"/>
</dbReference>
<evidence type="ECO:0000313" key="3">
    <source>
        <dbReference type="Proteomes" id="UP000622552"/>
    </source>
</evidence>
<sequence length="155" mass="16788">MSQLEDVADQDGWRCWVCDEPVDRDISVNDPRGASVDSRSVGSRSGKKAARDFAGAERLAHRGCNTKKGAVTPVIPWPADLVLMDPAPLLTVAERLDRKGGREVVVRCVDRADAKQVADWLVDRFSRLAPGLPVDASVDPGGGQFVVALTVARRR</sequence>